<reference evidence="3 4" key="1">
    <citation type="submission" date="2023-09" db="EMBL/GenBank/DDBJ databases">
        <authorList>
            <person name="Rey-Velasco X."/>
        </authorList>
    </citation>
    <scope>NUCLEOTIDE SEQUENCE [LARGE SCALE GENOMIC DNA]</scope>
    <source>
        <strain evidence="3 4">W335</strain>
    </source>
</reference>
<dbReference type="EMBL" id="JAVRIB010000003">
    <property type="protein sequence ID" value="MDT0634041.1"/>
    <property type="molecule type" value="Genomic_DNA"/>
</dbReference>
<protein>
    <submittedName>
        <fullName evidence="3">Alpha/beta hydrolase</fullName>
    </submittedName>
</protein>
<proteinExistence type="predicted"/>
<name>A0ABU3BY42_9GAMM</name>
<dbReference type="Pfam" id="PF00561">
    <property type="entry name" value="Abhydrolase_1"/>
    <property type="match status" value="1"/>
</dbReference>
<evidence type="ECO:0000313" key="4">
    <source>
        <dbReference type="Proteomes" id="UP001251857"/>
    </source>
</evidence>
<dbReference type="Proteomes" id="UP001251857">
    <property type="component" value="Unassembled WGS sequence"/>
</dbReference>
<dbReference type="RefSeq" id="WP_311651782.1">
    <property type="nucleotide sequence ID" value="NZ_JAVRIB010000003.1"/>
</dbReference>
<dbReference type="SUPFAM" id="SSF53474">
    <property type="entry name" value="alpha/beta-Hydrolases"/>
    <property type="match status" value="1"/>
</dbReference>
<keyword evidence="1 3" id="KW-0378">Hydrolase</keyword>
<evidence type="ECO:0000259" key="2">
    <source>
        <dbReference type="Pfam" id="PF00561"/>
    </source>
</evidence>
<accession>A0ABU3BY42</accession>
<dbReference type="InterPro" id="IPR029058">
    <property type="entry name" value="AB_hydrolase_fold"/>
</dbReference>
<evidence type="ECO:0000313" key="3">
    <source>
        <dbReference type="EMBL" id="MDT0634041.1"/>
    </source>
</evidence>
<dbReference type="PRINTS" id="PR00111">
    <property type="entry name" value="ABHYDROLASE"/>
</dbReference>
<keyword evidence="4" id="KW-1185">Reference proteome</keyword>
<dbReference type="PANTHER" id="PTHR43798:SF31">
    <property type="entry name" value="AB HYDROLASE SUPERFAMILY PROTEIN YCLE"/>
    <property type="match status" value="1"/>
</dbReference>
<gene>
    <name evidence="3" type="ORF">RM532_03625</name>
</gene>
<dbReference type="InterPro" id="IPR050266">
    <property type="entry name" value="AB_hydrolase_sf"/>
</dbReference>
<feature type="domain" description="AB hydrolase-1" evidence="2">
    <location>
        <begin position="22"/>
        <end position="246"/>
    </location>
</feature>
<comment type="caution">
    <text evidence="3">The sequence shown here is derived from an EMBL/GenBank/DDBJ whole genome shotgun (WGS) entry which is preliminary data.</text>
</comment>
<sequence length="263" mass="29022">MAVAELPNGLRMHYRDQGQGDPLVLLHGLGSSGLDWEHQIPAFAEHYQVIAPDLRGSGDSDKPRGPYKVGQFADDVWQLLDTLGIPSARLVGLSMGGATAFEMAARQPDRVRALVVVNCPPDFSITSLRKLLEVAMRLVVVQCLGMQRMATMIGDRLFPDADQAELRETFVQRYGANRKREYLWSLRSLPGWSVTDRLGRIDCPALMVAAANDYTPVAEKQVAVDALPRGELSVVDNSRHATPIDSPDRFNSLVLDFLQRQGA</sequence>
<dbReference type="GO" id="GO:0016787">
    <property type="term" value="F:hydrolase activity"/>
    <property type="evidence" value="ECO:0007669"/>
    <property type="project" value="UniProtKB-KW"/>
</dbReference>
<dbReference type="PANTHER" id="PTHR43798">
    <property type="entry name" value="MONOACYLGLYCEROL LIPASE"/>
    <property type="match status" value="1"/>
</dbReference>
<dbReference type="Gene3D" id="3.40.50.1820">
    <property type="entry name" value="alpha/beta hydrolase"/>
    <property type="match status" value="1"/>
</dbReference>
<organism evidence="3 4">
    <name type="scientific">Spectribacter hydrogenoxidans</name>
    <dbReference type="NCBI Taxonomy" id="3075608"/>
    <lineage>
        <taxon>Bacteria</taxon>
        <taxon>Pseudomonadati</taxon>
        <taxon>Pseudomonadota</taxon>
        <taxon>Gammaproteobacteria</taxon>
        <taxon>Salinisphaerales</taxon>
        <taxon>Salinisphaeraceae</taxon>
        <taxon>Spectribacter</taxon>
    </lineage>
</organism>
<dbReference type="InterPro" id="IPR000073">
    <property type="entry name" value="AB_hydrolase_1"/>
</dbReference>
<evidence type="ECO:0000256" key="1">
    <source>
        <dbReference type="ARBA" id="ARBA00022801"/>
    </source>
</evidence>